<dbReference type="EMBL" id="KN837099">
    <property type="protein sequence ID" value="KIJ48091.1"/>
    <property type="molecule type" value="Genomic_DNA"/>
</dbReference>
<evidence type="ECO:0000313" key="2">
    <source>
        <dbReference type="Proteomes" id="UP000054279"/>
    </source>
</evidence>
<protein>
    <recommendedName>
        <fullName evidence="3">F-box domain-containing protein</fullName>
    </recommendedName>
</protein>
<dbReference type="OrthoDB" id="3270296at2759"/>
<feature type="non-terminal residue" evidence="1">
    <location>
        <position position="81"/>
    </location>
</feature>
<dbReference type="HOGENOM" id="CLU_189352_0_0_1"/>
<feature type="non-terminal residue" evidence="1">
    <location>
        <position position="1"/>
    </location>
</feature>
<dbReference type="AlphaFoldDB" id="A0A0C9W646"/>
<name>A0A0C9W646_SPHS4</name>
<evidence type="ECO:0008006" key="3">
    <source>
        <dbReference type="Google" id="ProtNLM"/>
    </source>
</evidence>
<keyword evidence="2" id="KW-1185">Reference proteome</keyword>
<dbReference type="Proteomes" id="UP000054279">
    <property type="component" value="Unassembled WGS sequence"/>
</dbReference>
<gene>
    <name evidence="1" type="ORF">M422DRAFT_103629</name>
</gene>
<evidence type="ECO:0000313" key="1">
    <source>
        <dbReference type="EMBL" id="KIJ48091.1"/>
    </source>
</evidence>
<accession>A0A0C9W646</accession>
<organism evidence="1 2">
    <name type="scientific">Sphaerobolus stellatus (strain SS14)</name>
    <dbReference type="NCBI Taxonomy" id="990650"/>
    <lineage>
        <taxon>Eukaryota</taxon>
        <taxon>Fungi</taxon>
        <taxon>Dikarya</taxon>
        <taxon>Basidiomycota</taxon>
        <taxon>Agaricomycotina</taxon>
        <taxon>Agaricomycetes</taxon>
        <taxon>Phallomycetidae</taxon>
        <taxon>Geastrales</taxon>
        <taxon>Sphaerobolaceae</taxon>
        <taxon>Sphaerobolus</taxon>
    </lineage>
</organism>
<sequence length="81" mass="9389">LPVELCDVIIFLITSTKDLLNLALTCRQLCQLILPDHIDYRRVVCSTSDEFVWEHLLNRPDLAKRVYSVKILDDAESEDED</sequence>
<proteinExistence type="predicted"/>
<reference evidence="1 2" key="1">
    <citation type="submission" date="2014-06" db="EMBL/GenBank/DDBJ databases">
        <title>Evolutionary Origins and Diversification of the Mycorrhizal Mutualists.</title>
        <authorList>
            <consortium name="DOE Joint Genome Institute"/>
            <consortium name="Mycorrhizal Genomics Consortium"/>
            <person name="Kohler A."/>
            <person name="Kuo A."/>
            <person name="Nagy L.G."/>
            <person name="Floudas D."/>
            <person name="Copeland A."/>
            <person name="Barry K.W."/>
            <person name="Cichocki N."/>
            <person name="Veneault-Fourrey C."/>
            <person name="LaButti K."/>
            <person name="Lindquist E.A."/>
            <person name="Lipzen A."/>
            <person name="Lundell T."/>
            <person name="Morin E."/>
            <person name="Murat C."/>
            <person name="Riley R."/>
            <person name="Ohm R."/>
            <person name="Sun H."/>
            <person name="Tunlid A."/>
            <person name="Henrissat B."/>
            <person name="Grigoriev I.V."/>
            <person name="Hibbett D.S."/>
            <person name="Martin F."/>
        </authorList>
    </citation>
    <scope>NUCLEOTIDE SEQUENCE [LARGE SCALE GENOMIC DNA]</scope>
    <source>
        <strain evidence="1 2">SS14</strain>
    </source>
</reference>